<dbReference type="Proteomes" id="UP000322667">
    <property type="component" value="Chromosome D01"/>
</dbReference>
<name>A0A5D2M6H1_GOSTO</name>
<dbReference type="EMBL" id="CM017623">
    <property type="protein sequence ID" value="TYH86880.1"/>
    <property type="molecule type" value="Genomic_DNA"/>
</dbReference>
<protein>
    <submittedName>
        <fullName evidence="2">Uncharacterized protein</fullName>
    </submittedName>
</protein>
<proteinExistence type="predicted"/>
<sequence>MKGGSLFCSKVPRLRTPSPTSPHHHYRRWPTTSDHGGGHGRQWWRVRRYGRRGGWRGAEAYEGLGRGWSGAP</sequence>
<gene>
    <name evidence="2" type="ORF">ES332_D01G075600v1</name>
</gene>
<organism evidence="2 3">
    <name type="scientific">Gossypium tomentosum</name>
    <name type="common">Hawaiian cotton</name>
    <name type="synonym">Gossypium sandvicense</name>
    <dbReference type="NCBI Taxonomy" id="34277"/>
    <lineage>
        <taxon>Eukaryota</taxon>
        <taxon>Viridiplantae</taxon>
        <taxon>Streptophyta</taxon>
        <taxon>Embryophyta</taxon>
        <taxon>Tracheophyta</taxon>
        <taxon>Spermatophyta</taxon>
        <taxon>Magnoliopsida</taxon>
        <taxon>eudicotyledons</taxon>
        <taxon>Gunneridae</taxon>
        <taxon>Pentapetalae</taxon>
        <taxon>rosids</taxon>
        <taxon>malvids</taxon>
        <taxon>Malvales</taxon>
        <taxon>Malvaceae</taxon>
        <taxon>Malvoideae</taxon>
        <taxon>Gossypium</taxon>
    </lineage>
</organism>
<keyword evidence="3" id="KW-1185">Reference proteome</keyword>
<reference evidence="2 3" key="1">
    <citation type="submission" date="2019-07" db="EMBL/GenBank/DDBJ databases">
        <title>WGS assembly of Gossypium tomentosum.</title>
        <authorList>
            <person name="Chen Z.J."/>
            <person name="Sreedasyam A."/>
            <person name="Ando A."/>
            <person name="Song Q."/>
            <person name="De L."/>
            <person name="Hulse-Kemp A."/>
            <person name="Ding M."/>
            <person name="Ye W."/>
            <person name="Kirkbride R."/>
            <person name="Jenkins J."/>
            <person name="Plott C."/>
            <person name="Lovell J."/>
            <person name="Lin Y.-M."/>
            <person name="Vaughn R."/>
            <person name="Liu B."/>
            <person name="Li W."/>
            <person name="Simpson S."/>
            <person name="Scheffler B."/>
            <person name="Saski C."/>
            <person name="Grover C."/>
            <person name="Hu G."/>
            <person name="Conover J."/>
            <person name="Carlson J."/>
            <person name="Shu S."/>
            <person name="Boston L."/>
            <person name="Williams M."/>
            <person name="Peterson D."/>
            <person name="Mcgee K."/>
            <person name="Jones D."/>
            <person name="Wendel J."/>
            <person name="Stelly D."/>
            <person name="Grimwood J."/>
            <person name="Schmutz J."/>
        </authorList>
    </citation>
    <scope>NUCLEOTIDE SEQUENCE [LARGE SCALE GENOMIC DNA]</scope>
    <source>
        <strain evidence="2">7179.01</strain>
    </source>
</reference>
<evidence type="ECO:0000256" key="1">
    <source>
        <dbReference type="SAM" id="MobiDB-lite"/>
    </source>
</evidence>
<evidence type="ECO:0000313" key="3">
    <source>
        <dbReference type="Proteomes" id="UP000322667"/>
    </source>
</evidence>
<dbReference type="AlphaFoldDB" id="A0A5D2M6H1"/>
<accession>A0A5D2M6H1</accession>
<evidence type="ECO:0000313" key="2">
    <source>
        <dbReference type="EMBL" id="TYH86880.1"/>
    </source>
</evidence>
<feature type="region of interest" description="Disordered" evidence="1">
    <location>
        <begin position="1"/>
        <end position="42"/>
    </location>
</feature>